<evidence type="ECO:0000313" key="1">
    <source>
        <dbReference type="EMBL" id="NJB99766.1"/>
    </source>
</evidence>
<dbReference type="RefSeq" id="WP_125976981.1">
    <property type="nucleotide sequence ID" value="NZ_BAAADY010000036.1"/>
</dbReference>
<gene>
    <name evidence="1" type="ORF">GGR89_004112</name>
</gene>
<comment type="caution">
    <text evidence="1">The sequence shown here is derived from an EMBL/GenBank/DDBJ whole genome shotgun (WGS) entry which is preliminary data.</text>
</comment>
<reference evidence="1 2" key="1">
    <citation type="submission" date="2020-03" db="EMBL/GenBank/DDBJ databases">
        <title>Genomic Encyclopedia of Type Strains, Phase IV (KMG-IV): sequencing the most valuable type-strain genomes for metagenomic binning, comparative biology and taxonomic classification.</title>
        <authorList>
            <person name="Goeker M."/>
        </authorList>
    </citation>
    <scope>NUCLEOTIDE SEQUENCE [LARGE SCALE GENOMIC DNA]</scope>
    <source>
        <strain evidence="1 2">DSM 7225</strain>
    </source>
</reference>
<dbReference type="EMBL" id="JAATJB010000020">
    <property type="protein sequence ID" value="NJB99766.1"/>
    <property type="molecule type" value="Genomic_DNA"/>
</dbReference>
<keyword evidence="2" id="KW-1185">Reference proteome</keyword>
<sequence length="236" mass="25139">MGIQEPPAEADQTVQAFNDMSRKLAGLTAAVDGFAARQQELHARDYGPDLEKIRDSYEKVCGAINVLAKRPAMTLTPQDVAKQIEAAGTQGRADDHRAWTAASHALGGTVQELKGMVVSAHSAETQQLWIAGAAALALVIGFAFGTVVPPAIAQLAPESWHWPEERAAAMLGRTPWDAGVRLMQVADPQQARTLADAGRLTKDNADVLSACRDRAKRLNAPVKCSVSVLPVANSRS</sequence>
<proteinExistence type="predicted"/>
<protein>
    <submittedName>
        <fullName evidence="1">Uncharacterized protein</fullName>
    </submittedName>
</protein>
<dbReference type="AlphaFoldDB" id="A0A7X6BFB0"/>
<name>A0A7X6BFB0_9SPHN</name>
<dbReference type="InterPro" id="IPR046121">
    <property type="entry name" value="DUF6118"/>
</dbReference>
<dbReference type="Pfam" id="PF19613">
    <property type="entry name" value="DUF6118"/>
    <property type="match status" value="1"/>
</dbReference>
<dbReference type="Proteomes" id="UP000531251">
    <property type="component" value="Unassembled WGS sequence"/>
</dbReference>
<evidence type="ECO:0000313" key="2">
    <source>
        <dbReference type="Proteomes" id="UP000531251"/>
    </source>
</evidence>
<organism evidence="1 2">
    <name type="scientific">Sphingomonas trueperi</name>
    <dbReference type="NCBI Taxonomy" id="53317"/>
    <lineage>
        <taxon>Bacteria</taxon>
        <taxon>Pseudomonadati</taxon>
        <taxon>Pseudomonadota</taxon>
        <taxon>Alphaproteobacteria</taxon>
        <taxon>Sphingomonadales</taxon>
        <taxon>Sphingomonadaceae</taxon>
        <taxon>Sphingomonas</taxon>
    </lineage>
</organism>
<accession>A0A7X6BFB0</accession>